<keyword evidence="2" id="KW-1185">Reference proteome</keyword>
<sequence length="283" mass="32411">MSTATDVATAGNTELASISTKGSFDSVRTFLFSLWLLTGPSDSNPAQRRHCRHCLPPHRDPDAPVLTRHLTSDPAPIRIFLQPHHRVVIVEFWLIFKLNIDPALFQLALRAVFSTAVFAMKYNLQAFIASHYEHHGALGLRRGWTNGSNWGLQPTPISCIAHRAFKRGDYLWLHLDLISLDFALTYIKLWIHEPSSVLEALNIKMSLQLTQAELWMRVEFSTPGRAEAWEAETMPMYIEFSSHIFKLVKFLNAKCMLEFNQIFDRHRTEVQQAKIMEPEPMAV</sequence>
<protein>
    <submittedName>
        <fullName evidence="1">Uncharacterized protein</fullName>
    </submittedName>
</protein>
<dbReference type="Proteomes" id="UP001218188">
    <property type="component" value="Unassembled WGS sequence"/>
</dbReference>
<reference evidence="1" key="1">
    <citation type="submission" date="2023-03" db="EMBL/GenBank/DDBJ databases">
        <title>Massive genome expansion in bonnet fungi (Mycena s.s.) driven by repeated elements and novel gene families across ecological guilds.</title>
        <authorList>
            <consortium name="Lawrence Berkeley National Laboratory"/>
            <person name="Harder C.B."/>
            <person name="Miyauchi S."/>
            <person name="Viragh M."/>
            <person name="Kuo A."/>
            <person name="Thoen E."/>
            <person name="Andreopoulos B."/>
            <person name="Lu D."/>
            <person name="Skrede I."/>
            <person name="Drula E."/>
            <person name="Henrissat B."/>
            <person name="Morin E."/>
            <person name="Kohler A."/>
            <person name="Barry K."/>
            <person name="LaButti K."/>
            <person name="Morin E."/>
            <person name="Salamov A."/>
            <person name="Lipzen A."/>
            <person name="Mereny Z."/>
            <person name="Hegedus B."/>
            <person name="Baldrian P."/>
            <person name="Stursova M."/>
            <person name="Weitz H."/>
            <person name="Taylor A."/>
            <person name="Grigoriev I.V."/>
            <person name="Nagy L.G."/>
            <person name="Martin F."/>
            <person name="Kauserud H."/>
        </authorList>
    </citation>
    <scope>NUCLEOTIDE SEQUENCE</scope>
    <source>
        <strain evidence="1">CBHHK200</strain>
    </source>
</reference>
<dbReference type="EMBL" id="JARJCM010000307">
    <property type="protein sequence ID" value="KAJ7019092.1"/>
    <property type="molecule type" value="Genomic_DNA"/>
</dbReference>
<name>A0AAD6S519_9AGAR</name>
<comment type="caution">
    <text evidence="1">The sequence shown here is derived from an EMBL/GenBank/DDBJ whole genome shotgun (WGS) entry which is preliminary data.</text>
</comment>
<dbReference type="AlphaFoldDB" id="A0AAD6S519"/>
<accession>A0AAD6S519</accession>
<proteinExistence type="predicted"/>
<organism evidence="1 2">
    <name type="scientific">Mycena alexandri</name>
    <dbReference type="NCBI Taxonomy" id="1745969"/>
    <lineage>
        <taxon>Eukaryota</taxon>
        <taxon>Fungi</taxon>
        <taxon>Dikarya</taxon>
        <taxon>Basidiomycota</taxon>
        <taxon>Agaricomycotina</taxon>
        <taxon>Agaricomycetes</taxon>
        <taxon>Agaricomycetidae</taxon>
        <taxon>Agaricales</taxon>
        <taxon>Marasmiineae</taxon>
        <taxon>Mycenaceae</taxon>
        <taxon>Mycena</taxon>
    </lineage>
</organism>
<evidence type="ECO:0000313" key="1">
    <source>
        <dbReference type="EMBL" id="KAJ7019092.1"/>
    </source>
</evidence>
<evidence type="ECO:0000313" key="2">
    <source>
        <dbReference type="Proteomes" id="UP001218188"/>
    </source>
</evidence>
<gene>
    <name evidence="1" type="ORF">C8F04DRAFT_1198081</name>
</gene>